<feature type="region of interest" description="Disordered" evidence="1">
    <location>
        <begin position="57"/>
        <end position="81"/>
    </location>
</feature>
<feature type="compositionally biased region" description="Basic residues" evidence="1">
    <location>
        <begin position="57"/>
        <end position="67"/>
    </location>
</feature>
<evidence type="ECO:0000256" key="1">
    <source>
        <dbReference type="SAM" id="MobiDB-lite"/>
    </source>
</evidence>
<organism evidence="2 3">
    <name type="scientific">Corallococcus coralloides</name>
    <name type="common">Myxococcus coralloides</name>
    <dbReference type="NCBI Taxonomy" id="184914"/>
    <lineage>
        <taxon>Bacteria</taxon>
        <taxon>Pseudomonadati</taxon>
        <taxon>Myxococcota</taxon>
        <taxon>Myxococcia</taxon>
        <taxon>Myxococcales</taxon>
        <taxon>Cystobacterineae</taxon>
        <taxon>Myxococcaceae</taxon>
        <taxon>Corallococcus</taxon>
    </lineage>
</organism>
<gene>
    <name evidence="2" type="ORF">EJ065_7353</name>
</gene>
<feature type="region of interest" description="Disordered" evidence="1">
    <location>
        <begin position="1"/>
        <end position="21"/>
    </location>
</feature>
<dbReference type="Proteomes" id="UP000288758">
    <property type="component" value="Chromosome"/>
</dbReference>
<sequence>MGQQPAQPLRVGEDDGGLHPSQARHRVVAQHGDAVQGAVVEQWQAHRVLQSARQRIQQHHARTRRGHGAGALGEEAQHGPHEQAVAPVAQHVHRVARGAGALHHHALVGRGGQRGHVLPVARERGAVQRGEVPQVLQTAQVARVQARLAQHAHVVGRAPERVTQGRQARFQRRAGGGFVHGGRASCEARGHVQRPRQVRALRVAVAADAGPGRDPERHSRQPRASASLRWASWSISWRRSASFLRASSTLRRSVTACR</sequence>
<proteinExistence type="predicted"/>
<dbReference type="AlphaFoldDB" id="A0A410S3U7"/>
<dbReference type="EMBL" id="CP034669">
    <property type="protein sequence ID" value="QAT88877.1"/>
    <property type="molecule type" value="Genomic_DNA"/>
</dbReference>
<evidence type="ECO:0000313" key="3">
    <source>
        <dbReference type="Proteomes" id="UP000288758"/>
    </source>
</evidence>
<reference evidence="2 3" key="1">
    <citation type="submission" date="2018-12" db="EMBL/GenBank/DDBJ databases">
        <title>Complete Genome Sequence of the Corallopyronin A producing Myxobacterium Corallococcus coralloides B035.</title>
        <authorList>
            <person name="Bouhired S.M."/>
            <person name="Rupp O."/>
            <person name="Blom J."/>
            <person name="Schaeberle T.F."/>
            <person name="Kehraus S."/>
            <person name="Schiefer A."/>
            <person name="Pfarr K."/>
            <person name="Goesmann A."/>
            <person name="Hoerauf A."/>
            <person name="Koenig G.M."/>
        </authorList>
    </citation>
    <scope>NUCLEOTIDE SEQUENCE [LARGE SCALE GENOMIC DNA]</scope>
    <source>
        <strain evidence="2 3">B035</strain>
    </source>
</reference>
<evidence type="ECO:0000313" key="2">
    <source>
        <dbReference type="EMBL" id="QAT88877.1"/>
    </source>
</evidence>
<name>A0A410S3U7_CORCK</name>
<protein>
    <submittedName>
        <fullName evidence="2">Uncharacterized protein</fullName>
    </submittedName>
</protein>
<accession>A0A410S3U7</accession>